<feature type="non-terminal residue" evidence="2">
    <location>
        <position position="1"/>
    </location>
</feature>
<keyword evidence="1" id="KW-0812">Transmembrane</keyword>
<evidence type="ECO:0000313" key="2">
    <source>
        <dbReference type="EMBL" id="EUC29144.1"/>
    </source>
</evidence>
<dbReference type="EMBL" id="KI964764">
    <property type="protein sequence ID" value="EUC29144.1"/>
    <property type="molecule type" value="Genomic_DNA"/>
</dbReference>
<keyword evidence="1" id="KW-0472">Membrane</keyword>
<feature type="transmembrane region" description="Helical" evidence="1">
    <location>
        <begin position="39"/>
        <end position="66"/>
    </location>
</feature>
<dbReference type="HOGENOM" id="CLU_1997907_0_0_1"/>
<name>W6Y230_COCC2</name>
<dbReference type="KEGG" id="bze:COCCADRAFT_107303"/>
<evidence type="ECO:0000256" key="1">
    <source>
        <dbReference type="SAM" id="Phobius"/>
    </source>
</evidence>
<dbReference type="AlphaFoldDB" id="W6Y230"/>
<sequence length="125" mass="14726">SILLSRLVEDGLLGFINNFRPVGCAMGWRWLPVLPRLCYYGFSFSSSFYFSPAFCSFINSIMIALYKWNLSGWTSIYSIRYYGYPLRVNFIDGRRVVFSENFTRQRHGFFFCADLETRIYLVQSI</sequence>
<keyword evidence="3" id="KW-1185">Reference proteome</keyword>
<keyword evidence="1" id="KW-1133">Transmembrane helix</keyword>
<reference evidence="2 3" key="1">
    <citation type="journal article" date="2013" name="PLoS Genet.">
        <title>Comparative genome structure, secondary metabolite, and effector coding capacity across Cochliobolus pathogens.</title>
        <authorList>
            <person name="Condon B.J."/>
            <person name="Leng Y."/>
            <person name="Wu D."/>
            <person name="Bushley K.E."/>
            <person name="Ohm R.A."/>
            <person name="Otillar R."/>
            <person name="Martin J."/>
            <person name="Schackwitz W."/>
            <person name="Grimwood J."/>
            <person name="MohdZainudin N."/>
            <person name="Xue C."/>
            <person name="Wang R."/>
            <person name="Manning V.A."/>
            <person name="Dhillon B."/>
            <person name="Tu Z.J."/>
            <person name="Steffenson B.J."/>
            <person name="Salamov A."/>
            <person name="Sun H."/>
            <person name="Lowry S."/>
            <person name="LaButti K."/>
            <person name="Han J."/>
            <person name="Copeland A."/>
            <person name="Lindquist E."/>
            <person name="Barry K."/>
            <person name="Schmutz J."/>
            <person name="Baker S.E."/>
            <person name="Ciuffetti L.M."/>
            <person name="Grigoriev I.V."/>
            <person name="Zhong S."/>
            <person name="Turgeon B.G."/>
        </authorList>
    </citation>
    <scope>NUCLEOTIDE SEQUENCE [LARGE SCALE GENOMIC DNA]</scope>
    <source>
        <strain evidence="2 3">26-R-13</strain>
    </source>
</reference>
<accession>W6Y230</accession>
<protein>
    <submittedName>
        <fullName evidence="2">Uncharacterized protein</fullName>
    </submittedName>
</protein>
<dbReference type="GeneID" id="19143542"/>
<gene>
    <name evidence="2" type="ORF">COCCADRAFT_107303</name>
</gene>
<dbReference type="RefSeq" id="XP_007716539.1">
    <property type="nucleotide sequence ID" value="XM_007718349.1"/>
</dbReference>
<proteinExistence type="predicted"/>
<dbReference type="Proteomes" id="UP000053841">
    <property type="component" value="Unassembled WGS sequence"/>
</dbReference>
<organism evidence="2 3">
    <name type="scientific">Cochliobolus carbonum (strain 26-R-13)</name>
    <name type="common">Maize leaf spot fungus</name>
    <name type="synonym">Bipolaris zeicola</name>
    <dbReference type="NCBI Taxonomy" id="930089"/>
    <lineage>
        <taxon>Eukaryota</taxon>
        <taxon>Fungi</taxon>
        <taxon>Dikarya</taxon>
        <taxon>Ascomycota</taxon>
        <taxon>Pezizomycotina</taxon>
        <taxon>Dothideomycetes</taxon>
        <taxon>Pleosporomycetidae</taxon>
        <taxon>Pleosporales</taxon>
        <taxon>Pleosporineae</taxon>
        <taxon>Pleosporaceae</taxon>
        <taxon>Bipolaris</taxon>
    </lineage>
</organism>
<evidence type="ECO:0000313" key="3">
    <source>
        <dbReference type="Proteomes" id="UP000053841"/>
    </source>
</evidence>